<dbReference type="KEGG" id="cvn:111113102"/>
<dbReference type="SUPFAM" id="SSF57196">
    <property type="entry name" value="EGF/Laminin"/>
    <property type="match status" value="1"/>
</dbReference>
<dbReference type="Proteomes" id="UP000694844">
    <property type="component" value="Chromosome 9"/>
</dbReference>
<name>A0A8B8BV73_CRAVI</name>
<keyword evidence="2" id="KW-1185">Reference proteome</keyword>
<dbReference type="PROSITE" id="PS00022">
    <property type="entry name" value="EGF_1"/>
    <property type="match status" value="1"/>
</dbReference>
<dbReference type="RefSeq" id="XP_022306796.1">
    <property type="nucleotide sequence ID" value="XM_022451088.1"/>
</dbReference>
<feature type="domain" description="EGF-like" evidence="1">
    <location>
        <begin position="103"/>
        <end position="114"/>
    </location>
</feature>
<reference evidence="3" key="1">
    <citation type="submission" date="2025-08" db="UniProtKB">
        <authorList>
            <consortium name="RefSeq"/>
        </authorList>
    </citation>
    <scope>IDENTIFICATION</scope>
    <source>
        <tissue evidence="3">Whole sample</tissue>
    </source>
</reference>
<accession>A0A8B8BV73</accession>
<dbReference type="InterPro" id="IPR000742">
    <property type="entry name" value="EGF"/>
</dbReference>
<gene>
    <name evidence="3" type="primary">LOC111113102</name>
</gene>
<dbReference type="Gene3D" id="2.10.25.10">
    <property type="entry name" value="Laminin"/>
    <property type="match status" value="1"/>
</dbReference>
<evidence type="ECO:0000313" key="3">
    <source>
        <dbReference type="RefSeq" id="XP_022306796.1"/>
    </source>
</evidence>
<dbReference type="OrthoDB" id="6188462at2759"/>
<sequence length="225" mass="25216">MPSFLKNTTNKDQCQVYGGDQDMLRCGQTDVYTKPECVCSFYNVYEATLYHKYSSCPDGAGSDIVTQLKCETCKKYSLNNNGPCINGGKLICKGDEVAPKVKCQCPPNYEGDLCEYRIENITRICDRIFSSSNLTNCDHTGSECVTYSRNKRYTYKCQENNTPQDRQGLPLCLDTEDTTPYPTDVGSVDPDQTVPGNPPSKAARIQFSDVFAVPLFTLFFKHFIS</sequence>
<dbReference type="GeneID" id="111113102"/>
<protein>
    <submittedName>
        <fullName evidence="3">Uncharacterized protein LOC111113102</fullName>
    </submittedName>
</protein>
<organism evidence="2 3">
    <name type="scientific">Crassostrea virginica</name>
    <name type="common">Eastern oyster</name>
    <dbReference type="NCBI Taxonomy" id="6565"/>
    <lineage>
        <taxon>Eukaryota</taxon>
        <taxon>Metazoa</taxon>
        <taxon>Spiralia</taxon>
        <taxon>Lophotrochozoa</taxon>
        <taxon>Mollusca</taxon>
        <taxon>Bivalvia</taxon>
        <taxon>Autobranchia</taxon>
        <taxon>Pteriomorphia</taxon>
        <taxon>Ostreida</taxon>
        <taxon>Ostreoidea</taxon>
        <taxon>Ostreidae</taxon>
        <taxon>Crassostrea</taxon>
    </lineage>
</organism>
<evidence type="ECO:0000259" key="1">
    <source>
        <dbReference type="PROSITE" id="PS00022"/>
    </source>
</evidence>
<proteinExistence type="predicted"/>
<evidence type="ECO:0000313" key="2">
    <source>
        <dbReference type="Proteomes" id="UP000694844"/>
    </source>
</evidence>
<dbReference type="AlphaFoldDB" id="A0A8B8BV73"/>